<evidence type="ECO:0000313" key="2">
    <source>
        <dbReference type="Proteomes" id="UP000198440"/>
    </source>
</evidence>
<accession>A0A239ED42</accession>
<sequence>MTVKARIAQAPRLGACGLAFGFSLGLAALGSAALGLSVLPLRAETHATAPDPAAESADLIQVATTLNSQLSDILTELDAEIALQEENAGFGASAETLAQIDGLIAHRSELAAKQAQVRALLATLRGTD</sequence>
<dbReference type="OrthoDB" id="9850712at2"/>
<evidence type="ECO:0000313" key="1">
    <source>
        <dbReference type="EMBL" id="SNS42168.1"/>
    </source>
</evidence>
<organism evidence="1 2">
    <name type="scientific">Antarctobacter heliothermus</name>
    <dbReference type="NCBI Taxonomy" id="74033"/>
    <lineage>
        <taxon>Bacteria</taxon>
        <taxon>Pseudomonadati</taxon>
        <taxon>Pseudomonadota</taxon>
        <taxon>Alphaproteobacteria</taxon>
        <taxon>Rhodobacterales</taxon>
        <taxon>Roseobacteraceae</taxon>
        <taxon>Antarctobacter</taxon>
    </lineage>
</organism>
<dbReference type="EMBL" id="FZON01000014">
    <property type="protein sequence ID" value="SNS42168.1"/>
    <property type="molecule type" value="Genomic_DNA"/>
</dbReference>
<dbReference type="AlphaFoldDB" id="A0A239ED42"/>
<name>A0A239ED42_9RHOB</name>
<gene>
    <name evidence="1" type="ORF">SAMN04488078_101458</name>
</gene>
<protein>
    <submittedName>
        <fullName evidence="1">Uncharacterized protein</fullName>
    </submittedName>
</protein>
<dbReference type="Proteomes" id="UP000198440">
    <property type="component" value="Unassembled WGS sequence"/>
</dbReference>
<reference evidence="1 2" key="1">
    <citation type="submission" date="2017-06" db="EMBL/GenBank/DDBJ databases">
        <authorList>
            <person name="Kim H.J."/>
            <person name="Triplett B.A."/>
        </authorList>
    </citation>
    <scope>NUCLEOTIDE SEQUENCE [LARGE SCALE GENOMIC DNA]</scope>
    <source>
        <strain evidence="1 2">DSM 11445</strain>
    </source>
</reference>
<dbReference type="RefSeq" id="WP_089277645.1">
    <property type="nucleotide sequence ID" value="NZ_FZON01000014.1"/>
</dbReference>
<proteinExistence type="predicted"/>